<feature type="compositionally biased region" description="Polar residues" evidence="1">
    <location>
        <begin position="35"/>
        <end position="46"/>
    </location>
</feature>
<organism evidence="2 3">
    <name type="scientific">Phanerochaete sordida</name>
    <dbReference type="NCBI Taxonomy" id="48140"/>
    <lineage>
        <taxon>Eukaryota</taxon>
        <taxon>Fungi</taxon>
        <taxon>Dikarya</taxon>
        <taxon>Basidiomycota</taxon>
        <taxon>Agaricomycotina</taxon>
        <taxon>Agaricomycetes</taxon>
        <taxon>Polyporales</taxon>
        <taxon>Phanerochaetaceae</taxon>
        <taxon>Phanerochaete</taxon>
    </lineage>
</organism>
<dbReference type="Proteomes" id="UP000703269">
    <property type="component" value="Unassembled WGS sequence"/>
</dbReference>
<proteinExistence type="predicted"/>
<dbReference type="AlphaFoldDB" id="A0A9P3GSD4"/>
<evidence type="ECO:0000313" key="2">
    <source>
        <dbReference type="EMBL" id="GJF01016.1"/>
    </source>
</evidence>
<name>A0A9P3GSD4_9APHY</name>
<reference evidence="2 3" key="1">
    <citation type="submission" date="2021-08" db="EMBL/GenBank/DDBJ databases">
        <title>Draft Genome Sequence of Phanerochaete sordida strain YK-624.</title>
        <authorList>
            <person name="Mori T."/>
            <person name="Dohra H."/>
            <person name="Suzuki T."/>
            <person name="Kawagishi H."/>
            <person name="Hirai H."/>
        </authorList>
    </citation>
    <scope>NUCLEOTIDE SEQUENCE [LARGE SCALE GENOMIC DNA]</scope>
    <source>
        <strain evidence="2 3">YK-624</strain>
    </source>
</reference>
<accession>A0A9P3GSD4</accession>
<evidence type="ECO:0000256" key="1">
    <source>
        <dbReference type="SAM" id="MobiDB-lite"/>
    </source>
</evidence>
<gene>
    <name evidence="2" type="ORF">PsYK624_173220</name>
</gene>
<evidence type="ECO:0000313" key="3">
    <source>
        <dbReference type="Proteomes" id="UP000703269"/>
    </source>
</evidence>
<sequence length="61" mass="6370">MQTTTLAASTGSSSSSRSSSSPTSPSRRAPTVTSPMNRTYMSSFPSSCREPLGLGQVNVRT</sequence>
<feature type="compositionally biased region" description="Low complexity" evidence="1">
    <location>
        <begin position="1"/>
        <end position="34"/>
    </location>
</feature>
<keyword evidence="3" id="KW-1185">Reference proteome</keyword>
<protein>
    <submittedName>
        <fullName evidence="2">Uncharacterized protein</fullName>
    </submittedName>
</protein>
<comment type="caution">
    <text evidence="2">The sequence shown here is derived from an EMBL/GenBank/DDBJ whole genome shotgun (WGS) entry which is preliminary data.</text>
</comment>
<feature type="region of interest" description="Disordered" evidence="1">
    <location>
        <begin position="1"/>
        <end position="61"/>
    </location>
</feature>
<dbReference type="EMBL" id="BPQB01000310">
    <property type="protein sequence ID" value="GJF01016.1"/>
    <property type="molecule type" value="Genomic_DNA"/>
</dbReference>